<keyword evidence="3" id="KW-1185">Reference proteome</keyword>
<dbReference type="AlphaFoldDB" id="A0A8J7J675"/>
<dbReference type="SUPFAM" id="SSF56281">
    <property type="entry name" value="Metallo-hydrolase/oxidoreductase"/>
    <property type="match status" value="1"/>
</dbReference>
<evidence type="ECO:0008006" key="4">
    <source>
        <dbReference type="Google" id="ProtNLM"/>
    </source>
</evidence>
<evidence type="ECO:0000256" key="1">
    <source>
        <dbReference type="SAM" id="MobiDB-lite"/>
    </source>
</evidence>
<accession>A0A8J7J675</accession>
<dbReference type="Gene3D" id="3.60.15.10">
    <property type="entry name" value="Ribonuclease Z/Hydroxyacylglutathione hydrolase-like"/>
    <property type="match status" value="1"/>
</dbReference>
<dbReference type="PANTHER" id="PTHR30619">
    <property type="entry name" value="DNA INTERNALIZATION/COMPETENCE PROTEIN COMEC/REC2"/>
    <property type="match status" value="1"/>
</dbReference>
<comment type="caution">
    <text evidence="2">The sequence shown here is derived from an EMBL/GenBank/DDBJ whole genome shotgun (WGS) entry which is preliminary data.</text>
</comment>
<dbReference type="Proteomes" id="UP000636888">
    <property type="component" value="Unassembled WGS sequence"/>
</dbReference>
<evidence type="ECO:0000313" key="2">
    <source>
        <dbReference type="EMBL" id="MBJ6724196.1"/>
    </source>
</evidence>
<reference evidence="2" key="1">
    <citation type="submission" date="2020-12" db="EMBL/GenBank/DDBJ databases">
        <title>Geomonas sp. Red875, isolated from river sediment.</title>
        <authorList>
            <person name="Xu Z."/>
            <person name="Zhang Z."/>
            <person name="Masuda Y."/>
            <person name="Itoh H."/>
            <person name="Senoo K."/>
        </authorList>
    </citation>
    <scope>NUCLEOTIDE SEQUENCE</scope>
    <source>
        <strain evidence="2">Red875</strain>
    </source>
</reference>
<sequence length="360" mass="39494">MGYEIDFLPVGSVERSGDAICFRFGNLAGPRNEQTVVVLDGGFKESGVKLVEHIKSYYGTDLVDIVINSHPDCDHSSGLEVVLNELRVGELWMHQPWNHTQGMAKLFKDGRVTDNSISDRLQKSLNAALTLEQIAEEKGIPIIEPFYGLTNETGALKVMGPTLEYYESLLTDFASTPEPKQETLFSKALAALSETVTKIAEGWDFETLSDDGETTAENNSCAVLQLDVDGVHLVFTCDAGVQAISKALDYMEASGYSHQKLKFVQVPHHGSHRNVGPSVLNRLLGPKNVKDDALRTAFVSCAPDGEPKHPNKKVCNAFRRRGAHVHATQGTSKWHHTSDAPARGTYSASTPLPFYPQVEE</sequence>
<dbReference type="EMBL" id="JAEMHM010000004">
    <property type="protein sequence ID" value="MBJ6724196.1"/>
    <property type="molecule type" value="Genomic_DNA"/>
</dbReference>
<dbReference type="RefSeq" id="WP_199383039.1">
    <property type="nucleotide sequence ID" value="NZ_JAEMHM010000004.1"/>
</dbReference>
<feature type="region of interest" description="Disordered" evidence="1">
    <location>
        <begin position="326"/>
        <end position="360"/>
    </location>
</feature>
<gene>
    <name evidence="2" type="ORF">JFN93_05710</name>
</gene>
<proteinExistence type="predicted"/>
<organism evidence="2 3">
    <name type="scientific">Geomesophilobacter sediminis</name>
    <dbReference type="NCBI Taxonomy" id="2798584"/>
    <lineage>
        <taxon>Bacteria</taxon>
        <taxon>Pseudomonadati</taxon>
        <taxon>Thermodesulfobacteriota</taxon>
        <taxon>Desulfuromonadia</taxon>
        <taxon>Geobacterales</taxon>
        <taxon>Geobacteraceae</taxon>
        <taxon>Geomesophilobacter</taxon>
    </lineage>
</organism>
<evidence type="ECO:0000313" key="3">
    <source>
        <dbReference type="Proteomes" id="UP000636888"/>
    </source>
</evidence>
<dbReference type="PANTHER" id="PTHR30619:SF1">
    <property type="entry name" value="RECOMBINATION PROTEIN 2"/>
    <property type="match status" value="1"/>
</dbReference>
<dbReference type="InterPro" id="IPR036866">
    <property type="entry name" value="RibonucZ/Hydroxyglut_hydro"/>
</dbReference>
<name>A0A8J7J675_9BACT</name>
<protein>
    <recommendedName>
        <fullName evidence="4">Metallo-beta-lactamase domain-containing protein</fullName>
    </recommendedName>
</protein>
<dbReference type="InterPro" id="IPR052159">
    <property type="entry name" value="Competence_DNA_uptake"/>
</dbReference>